<protein>
    <submittedName>
        <fullName evidence="2">Uncharacterized protein</fullName>
    </submittedName>
</protein>
<accession>A0A8H8DFE4</accession>
<evidence type="ECO:0000256" key="1">
    <source>
        <dbReference type="SAM" id="Phobius"/>
    </source>
</evidence>
<keyword evidence="1" id="KW-1133">Transmembrane helix</keyword>
<organism evidence="2 3">
    <name type="scientific">Olpidium bornovanus</name>
    <dbReference type="NCBI Taxonomy" id="278681"/>
    <lineage>
        <taxon>Eukaryota</taxon>
        <taxon>Fungi</taxon>
        <taxon>Fungi incertae sedis</taxon>
        <taxon>Olpidiomycota</taxon>
        <taxon>Olpidiomycotina</taxon>
        <taxon>Olpidiomycetes</taxon>
        <taxon>Olpidiales</taxon>
        <taxon>Olpidiaceae</taxon>
        <taxon>Olpidium</taxon>
    </lineage>
</organism>
<proteinExistence type="predicted"/>
<reference evidence="2 3" key="1">
    <citation type="journal article" name="Sci. Rep.">
        <title>Genome-scale phylogenetic analyses confirm Olpidium as the closest living zoosporic fungus to the non-flagellated, terrestrial fungi.</title>
        <authorList>
            <person name="Chang Y."/>
            <person name="Rochon D."/>
            <person name="Sekimoto S."/>
            <person name="Wang Y."/>
            <person name="Chovatia M."/>
            <person name="Sandor L."/>
            <person name="Salamov A."/>
            <person name="Grigoriev I.V."/>
            <person name="Stajich J.E."/>
            <person name="Spatafora J.W."/>
        </authorList>
    </citation>
    <scope>NUCLEOTIDE SEQUENCE [LARGE SCALE GENOMIC DNA]</scope>
    <source>
        <strain evidence="2">S191</strain>
    </source>
</reference>
<sequence>MEEDFLGGDLPGWRGPGHDIERKRGPEIRYTGRLPGAAERAAVRILRHSSQETDGRWRVSVAVPVFRTRRHPQHRHALARFCDPALRQSRALRFARFEQLLEAHHDQCRSRNLLVRLRLALGSAAHQSARCHSRDLAHGGSMLPNRVTRSAGAFSSVLLLTSPDAISSQIPVSMVAESAINNRTMSALYFLGAFLVIIGFVLVNLAAFFDNDKAGRAKKDEAATVHTDPDPKPVADVI</sequence>
<feature type="transmembrane region" description="Helical" evidence="1">
    <location>
        <begin position="187"/>
        <end position="209"/>
    </location>
</feature>
<evidence type="ECO:0000313" key="3">
    <source>
        <dbReference type="Proteomes" id="UP000673691"/>
    </source>
</evidence>
<dbReference type="EMBL" id="JAEFCI010011969">
    <property type="protein sequence ID" value="KAG5456293.1"/>
    <property type="molecule type" value="Genomic_DNA"/>
</dbReference>
<gene>
    <name evidence="2" type="ORF">BJ554DRAFT_4005</name>
</gene>
<evidence type="ECO:0000313" key="2">
    <source>
        <dbReference type="EMBL" id="KAG5456293.1"/>
    </source>
</evidence>
<keyword evidence="3" id="KW-1185">Reference proteome</keyword>
<dbReference type="Proteomes" id="UP000673691">
    <property type="component" value="Unassembled WGS sequence"/>
</dbReference>
<name>A0A8H8DFE4_9FUNG</name>
<keyword evidence="1" id="KW-0812">Transmembrane</keyword>
<dbReference type="AlphaFoldDB" id="A0A8H8DFE4"/>
<comment type="caution">
    <text evidence="2">The sequence shown here is derived from an EMBL/GenBank/DDBJ whole genome shotgun (WGS) entry which is preliminary data.</text>
</comment>
<keyword evidence="1" id="KW-0472">Membrane</keyword>
<dbReference type="OrthoDB" id="1436450at2759"/>